<protein>
    <recommendedName>
        <fullName evidence="5">FAD-binding PCMH-type domain-containing protein</fullName>
    </recommendedName>
</protein>
<evidence type="ECO:0000256" key="1">
    <source>
        <dbReference type="ARBA" id="ARBA00005466"/>
    </source>
</evidence>
<dbReference type="GO" id="GO:0071949">
    <property type="term" value="F:FAD binding"/>
    <property type="evidence" value="ECO:0007669"/>
    <property type="project" value="InterPro"/>
</dbReference>
<evidence type="ECO:0000256" key="2">
    <source>
        <dbReference type="ARBA" id="ARBA00022630"/>
    </source>
</evidence>
<accession>A0A9P7S4I2</accession>
<feature type="domain" description="FAD-binding PCMH-type" evidence="5">
    <location>
        <begin position="49"/>
        <end position="224"/>
    </location>
</feature>
<name>A0A9P7S4I2_9AGAR</name>
<dbReference type="InterPro" id="IPR036318">
    <property type="entry name" value="FAD-bd_PCMH-like_sf"/>
</dbReference>
<comment type="caution">
    <text evidence="6">The sequence shown here is derived from an EMBL/GenBank/DDBJ whole genome shotgun (WGS) entry which is preliminary data.</text>
</comment>
<keyword evidence="3" id="KW-0274">FAD</keyword>
<gene>
    <name evidence="6" type="ORF">E1B28_007948</name>
</gene>
<dbReference type="PANTHER" id="PTHR42973:SF13">
    <property type="entry name" value="FAD-BINDING PCMH-TYPE DOMAIN-CONTAINING PROTEIN"/>
    <property type="match status" value="1"/>
</dbReference>
<dbReference type="PROSITE" id="PS51387">
    <property type="entry name" value="FAD_PCMH"/>
    <property type="match status" value="1"/>
</dbReference>
<comment type="similarity">
    <text evidence="1">Belongs to the oxygen-dependent FAD-linked oxidoreductase family.</text>
</comment>
<evidence type="ECO:0000259" key="5">
    <source>
        <dbReference type="PROSITE" id="PS51387"/>
    </source>
</evidence>
<organism evidence="6 7">
    <name type="scientific">Marasmius oreades</name>
    <name type="common">fairy-ring Marasmius</name>
    <dbReference type="NCBI Taxonomy" id="181124"/>
    <lineage>
        <taxon>Eukaryota</taxon>
        <taxon>Fungi</taxon>
        <taxon>Dikarya</taxon>
        <taxon>Basidiomycota</taxon>
        <taxon>Agaricomycotina</taxon>
        <taxon>Agaricomycetes</taxon>
        <taxon>Agaricomycetidae</taxon>
        <taxon>Agaricales</taxon>
        <taxon>Marasmiineae</taxon>
        <taxon>Marasmiaceae</taxon>
        <taxon>Marasmius</taxon>
    </lineage>
</organism>
<dbReference type="InterPro" id="IPR050416">
    <property type="entry name" value="FAD-linked_Oxidoreductase"/>
</dbReference>
<dbReference type="OrthoDB" id="2151789at2759"/>
<dbReference type="GO" id="GO:0016491">
    <property type="term" value="F:oxidoreductase activity"/>
    <property type="evidence" value="ECO:0007669"/>
    <property type="project" value="UniProtKB-KW"/>
</dbReference>
<evidence type="ECO:0000256" key="3">
    <source>
        <dbReference type="ARBA" id="ARBA00022827"/>
    </source>
</evidence>
<dbReference type="Pfam" id="PF01565">
    <property type="entry name" value="FAD_binding_4"/>
    <property type="match status" value="1"/>
</dbReference>
<dbReference type="InterPro" id="IPR016166">
    <property type="entry name" value="FAD-bd_PCMH"/>
</dbReference>
<dbReference type="Gene3D" id="3.30.465.10">
    <property type="match status" value="1"/>
</dbReference>
<dbReference type="GeneID" id="66077024"/>
<dbReference type="InterPro" id="IPR006094">
    <property type="entry name" value="Oxid_FAD_bind_N"/>
</dbReference>
<keyword evidence="7" id="KW-1185">Reference proteome</keyword>
<dbReference type="PANTHER" id="PTHR42973">
    <property type="entry name" value="BINDING OXIDOREDUCTASE, PUTATIVE (AFU_ORTHOLOGUE AFUA_1G17690)-RELATED"/>
    <property type="match status" value="1"/>
</dbReference>
<reference evidence="6" key="1">
    <citation type="journal article" date="2021" name="Genome Biol. Evol.">
        <title>The assembled and annotated genome of the fairy-ring fungus Marasmius oreades.</title>
        <authorList>
            <person name="Hiltunen M."/>
            <person name="Ament-Velasquez S.L."/>
            <person name="Johannesson H."/>
        </authorList>
    </citation>
    <scope>NUCLEOTIDE SEQUENCE</scope>
    <source>
        <strain evidence="6">03SP1</strain>
    </source>
</reference>
<proteinExistence type="inferred from homology"/>
<dbReference type="KEGG" id="more:E1B28_007948"/>
<dbReference type="SUPFAM" id="SSF56176">
    <property type="entry name" value="FAD-binding/transporter-associated domain-like"/>
    <property type="match status" value="1"/>
</dbReference>
<evidence type="ECO:0000256" key="4">
    <source>
        <dbReference type="ARBA" id="ARBA00023002"/>
    </source>
</evidence>
<evidence type="ECO:0000313" key="7">
    <source>
        <dbReference type="Proteomes" id="UP001049176"/>
    </source>
</evidence>
<keyword evidence="2" id="KW-0285">Flavoprotein</keyword>
<keyword evidence="4" id="KW-0560">Oxidoreductase</keyword>
<sequence length="280" mass="30403">MAPEKMPTELFEAIKEIKSICEAPESKSQYFDYGSQGYKNSIRHYLASSSEVAQLAVQPGSVQDLRKIVNVLKKRKVQFAVKGGGHGMAPGYSSTTGILISMIHFSKVKYNPQTQLVEIGSGCLWDQVYSVLASTGRNIVGGSSSNDGVGVGGWMLGGGYSLKSNRHGLGTDNLDSIGIVTPDGRSLKASADPGSKYHDLFQALRGGNNNFGIVTKFTLKTFAQNSAYGCYFLISGKREKGFKDAMVDFVNNEERQEACVVAAFRHELHLENPDLLISMN</sequence>
<dbReference type="InterPro" id="IPR016169">
    <property type="entry name" value="FAD-bd_PCMH_sub2"/>
</dbReference>
<dbReference type="RefSeq" id="XP_043010818.1">
    <property type="nucleotide sequence ID" value="XM_043152732.1"/>
</dbReference>
<dbReference type="Proteomes" id="UP001049176">
    <property type="component" value="Chromosome 4"/>
</dbReference>
<dbReference type="AlphaFoldDB" id="A0A9P7S4I2"/>
<dbReference type="EMBL" id="CM032184">
    <property type="protein sequence ID" value="KAG7094348.1"/>
    <property type="molecule type" value="Genomic_DNA"/>
</dbReference>
<evidence type="ECO:0000313" key="6">
    <source>
        <dbReference type="EMBL" id="KAG7094348.1"/>
    </source>
</evidence>